<reference evidence="3 4" key="1">
    <citation type="submission" date="2020-07" db="EMBL/GenBank/DDBJ databases">
        <title>Roseicoccus Jingziensis gen. nov., sp. nov., isolated from coastal seawater.</title>
        <authorList>
            <person name="Feng X."/>
        </authorList>
    </citation>
    <scope>NUCLEOTIDE SEQUENCE [LARGE SCALE GENOMIC DNA]</scope>
    <source>
        <strain evidence="3 4">N1E253</strain>
    </source>
</reference>
<dbReference type="AlphaFoldDB" id="A0A851GLX1"/>
<evidence type="ECO:0000313" key="4">
    <source>
        <dbReference type="Proteomes" id="UP000557872"/>
    </source>
</evidence>
<dbReference type="Pfam" id="PF06439">
    <property type="entry name" value="3keto-disac_hyd"/>
    <property type="match status" value="1"/>
</dbReference>
<gene>
    <name evidence="3" type="ORF">HW115_05850</name>
</gene>
<organism evidence="3 4">
    <name type="scientific">Oceaniferula marina</name>
    <dbReference type="NCBI Taxonomy" id="2748318"/>
    <lineage>
        <taxon>Bacteria</taxon>
        <taxon>Pseudomonadati</taxon>
        <taxon>Verrucomicrobiota</taxon>
        <taxon>Verrucomicrobiia</taxon>
        <taxon>Verrucomicrobiales</taxon>
        <taxon>Verrucomicrobiaceae</taxon>
        <taxon>Oceaniferula</taxon>
    </lineage>
</organism>
<feature type="signal peptide" evidence="1">
    <location>
        <begin position="1"/>
        <end position="17"/>
    </location>
</feature>
<dbReference type="GO" id="GO:0016787">
    <property type="term" value="F:hydrolase activity"/>
    <property type="evidence" value="ECO:0007669"/>
    <property type="project" value="InterPro"/>
</dbReference>
<proteinExistence type="predicted"/>
<comment type="caution">
    <text evidence="3">The sequence shown here is derived from an EMBL/GenBank/DDBJ whole genome shotgun (WGS) entry which is preliminary data.</text>
</comment>
<feature type="chain" id="PRO_5032421808" evidence="1">
    <location>
        <begin position="18"/>
        <end position="203"/>
    </location>
</feature>
<evidence type="ECO:0000313" key="3">
    <source>
        <dbReference type="EMBL" id="NWK55124.1"/>
    </source>
</evidence>
<sequence>MKRTLWLYALTSLSLLAEPVSLFNGKDLSGWKGEGYVVENGVIACTPKGRNLMTEKQYTNYVLEFEFKLPPGGNNGLGIHYTGKGNPAQTGMELQILDDTHPKYKNLKPYQFHGGVYFMQAAKKGFLKPVGEWNREKVTVNGSMVTIELNGTVINEANLDELAKAHPKHQGVKRRSGHITFCGHGDRVQFKNIRITELPAPEK</sequence>
<feature type="domain" description="3-keto-alpha-glucoside-1,2-lyase/3-keto-2-hydroxy-glucal hydratase" evidence="2">
    <location>
        <begin position="19"/>
        <end position="196"/>
    </location>
</feature>
<name>A0A851GLX1_9BACT</name>
<protein>
    <submittedName>
        <fullName evidence="3">DUF1080 domain-containing protein</fullName>
    </submittedName>
</protein>
<keyword evidence="1" id="KW-0732">Signal</keyword>
<dbReference type="Gene3D" id="2.60.120.560">
    <property type="entry name" value="Exo-inulinase, domain 1"/>
    <property type="match status" value="1"/>
</dbReference>
<dbReference type="InterPro" id="IPR010496">
    <property type="entry name" value="AL/BT2_dom"/>
</dbReference>
<dbReference type="EMBL" id="JACBAZ010000002">
    <property type="protein sequence ID" value="NWK55124.1"/>
    <property type="molecule type" value="Genomic_DNA"/>
</dbReference>
<keyword evidence="4" id="KW-1185">Reference proteome</keyword>
<evidence type="ECO:0000256" key="1">
    <source>
        <dbReference type="SAM" id="SignalP"/>
    </source>
</evidence>
<dbReference type="Proteomes" id="UP000557872">
    <property type="component" value="Unassembled WGS sequence"/>
</dbReference>
<evidence type="ECO:0000259" key="2">
    <source>
        <dbReference type="Pfam" id="PF06439"/>
    </source>
</evidence>
<accession>A0A851GLX1</accession>